<protein>
    <submittedName>
        <fullName evidence="5">SPBc2 prophage-derived endonuclease yokF</fullName>
        <ecNumber evidence="5">3.1.-.-</ecNumber>
    </submittedName>
</protein>
<keyword evidence="3 5" id="KW-0378">Hydrolase</keyword>
<dbReference type="Proteomes" id="UP000254575">
    <property type="component" value="Unassembled WGS sequence"/>
</dbReference>
<dbReference type="EC" id="3.1.-.-" evidence="5"/>
<gene>
    <name evidence="5" type="primary">yokF</name>
    <name evidence="5" type="ORF">NCTC10717_00622</name>
</gene>
<keyword evidence="6" id="KW-1185">Reference proteome</keyword>
<evidence type="ECO:0000256" key="1">
    <source>
        <dbReference type="ARBA" id="ARBA00022722"/>
    </source>
</evidence>
<dbReference type="AlphaFoldDB" id="A0A380MJA6"/>
<evidence type="ECO:0000313" key="6">
    <source>
        <dbReference type="Proteomes" id="UP000254575"/>
    </source>
</evidence>
<reference evidence="5 6" key="1">
    <citation type="submission" date="2018-06" db="EMBL/GenBank/DDBJ databases">
        <authorList>
            <consortium name="Pathogen Informatics"/>
            <person name="Doyle S."/>
        </authorList>
    </citation>
    <scope>NUCLEOTIDE SEQUENCE [LARGE SCALE GENOMIC DNA]</scope>
    <source>
        <strain evidence="5 6">NCTC10717</strain>
    </source>
</reference>
<dbReference type="InterPro" id="IPR035437">
    <property type="entry name" value="SNase_OB-fold_sf"/>
</dbReference>
<dbReference type="InterPro" id="IPR016071">
    <property type="entry name" value="Staphylococal_nuclease_OB-fold"/>
</dbReference>
<dbReference type="GO" id="GO:0016787">
    <property type="term" value="F:hydrolase activity"/>
    <property type="evidence" value="ECO:0007669"/>
    <property type="project" value="UniProtKB-KW"/>
</dbReference>
<dbReference type="GO" id="GO:0004519">
    <property type="term" value="F:endonuclease activity"/>
    <property type="evidence" value="ECO:0007669"/>
    <property type="project" value="UniProtKB-KW"/>
</dbReference>
<dbReference type="Pfam" id="PF00565">
    <property type="entry name" value="SNase"/>
    <property type="match status" value="1"/>
</dbReference>
<evidence type="ECO:0000313" key="5">
    <source>
        <dbReference type="EMBL" id="SUO92569.1"/>
    </source>
</evidence>
<keyword evidence="2 5" id="KW-0255">Endonuclease</keyword>
<dbReference type="OrthoDB" id="6867997at2"/>
<feature type="domain" description="TNase-like" evidence="4">
    <location>
        <begin position="72"/>
        <end position="192"/>
    </location>
</feature>
<dbReference type="PROSITE" id="PS50830">
    <property type="entry name" value="TNASE_3"/>
    <property type="match status" value="1"/>
</dbReference>
<sequence length="207" mass="23564">MKAKRGMKKPSLSLWQRLFKALFLFWRRTNGSARKQSGSWPIFVFSGIGLLLINACFPSAKPYDQAFEASPQNIDCRLDRVLDGDTVTAYCQNRYLSIRLLGIDAPEKGQIPWGEQSRQALQRLMRTEFSLLSQGKDIYQRQLGVIMVQGRDINLAMLAQGQAVLYRSKETPTAYAAAEKAARTQKIGVWAQKGAQQNPSRWRREHQ</sequence>
<keyword evidence="1" id="KW-0540">Nuclease</keyword>
<evidence type="ECO:0000256" key="2">
    <source>
        <dbReference type="ARBA" id="ARBA00022759"/>
    </source>
</evidence>
<organism evidence="5 6">
    <name type="scientific">Suttonella indologenes</name>
    <dbReference type="NCBI Taxonomy" id="13276"/>
    <lineage>
        <taxon>Bacteria</taxon>
        <taxon>Pseudomonadati</taxon>
        <taxon>Pseudomonadota</taxon>
        <taxon>Gammaproteobacteria</taxon>
        <taxon>Cardiobacteriales</taxon>
        <taxon>Cardiobacteriaceae</taxon>
        <taxon>Suttonella</taxon>
    </lineage>
</organism>
<dbReference type="EMBL" id="UHIA01000003">
    <property type="protein sequence ID" value="SUO92569.1"/>
    <property type="molecule type" value="Genomic_DNA"/>
</dbReference>
<evidence type="ECO:0000259" key="4">
    <source>
        <dbReference type="PROSITE" id="PS50830"/>
    </source>
</evidence>
<dbReference type="SMART" id="SM00318">
    <property type="entry name" value="SNc"/>
    <property type="match status" value="1"/>
</dbReference>
<dbReference type="PANTHER" id="PTHR12302:SF3">
    <property type="entry name" value="SERINE_THREONINE-PROTEIN KINASE 31"/>
    <property type="match status" value="1"/>
</dbReference>
<dbReference type="PANTHER" id="PTHR12302">
    <property type="entry name" value="EBNA2 BINDING PROTEIN P100"/>
    <property type="match status" value="1"/>
</dbReference>
<dbReference type="Gene3D" id="2.40.50.90">
    <property type="match status" value="1"/>
</dbReference>
<accession>A0A380MJA6</accession>
<evidence type="ECO:0000256" key="3">
    <source>
        <dbReference type="ARBA" id="ARBA00022801"/>
    </source>
</evidence>
<proteinExistence type="predicted"/>
<dbReference type="SUPFAM" id="SSF50199">
    <property type="entry name" value="Staphylococcal nuclease"/>
    <property type="match status" value="1"/>
</dbReference>
<name>A0A380MJA6_9GAMM</name>